<evidence type="ECO:0000256" key="1">
    <source>
        <dbReference type="ARBA" id="ARBA00022729"/>
    </source>
</evidence>
<evidence type="ECO:0000259" key="2">
    <source>
        <dbReference type="Pfam" id="PF00149"/>
    </source>
</evidence>
<comment type="caution">
    <text evidence="3">The sequence shown here is derived from an EMBL/GenBank/DDBJ whole genome shotgun (WGS) entry which is preliminary data.</text>
</comment>
<dbReference type="Pfam" id="PF00149">
    <property type="entry name" value="Metallophos"/>
    <property type="match status" value="1"/>
</dbReference>
<reference evidence="3" key="1">
    <citation type="journal article" date="2021" name="Front. Microbiol.">
        <title>Comprehensive Comparative Genomics and Phenotyping of Methylobacterium Species.</title>
        <authorList>
            <person name="Alessa O."/>
            <person name="Ogura Y."/>
            <person name="Fujitani Y."/>
            <person name="Takami H."/>
            <person name="Hayashi T."/>
            <person name="Sahin N."/>
            <person name="Tani A."/>
        </authorList>
    </citation>
    <scope>NUCLEOTIDE SEQUENCE</scope>
    <source>
        <strain evidence="3">KCTC 52305</strain>
    </source>
</reference>
<dbReference type="Gene3D" id="3.60.21.10">
    <property type="match status" value="1"/>
</dbReference>
<dbReference type="PANTHER" id="PTHR22953:SF153">
    <property type="entry name" value="PURPLE ACID PHOSPHATASE"/>
    <property type="match status" value="1"/>
</dbReference>
<dbReference type="Proteomes" id="UP001055167">
    <property type="component" value="Unassembled WGS sequence"/>
</dbReference>
<keyword evidence="1" id="KW-0732">Signal</keyword>
<sequence length="377" mass="40642">MPKHVVAAAAAAALSLSPALPRESAARESAARESLPRESAARRAPVGILLAVGDIALCRRDAAGAIVDRGVAEQTAAVVRSEIAAAARAGLPLRILVLGDLAYVDGKAADFACFTASWGAFRDRLLPVPGNHEYENPEPAGPAHYPRPYYFTYFRHDPRVAENGPRTGYYALRFPGRAGPWQIVGLNAYLPDAPAGRPPPRASRQGQERWLARRLRGRAAPCLLAFWHPPVFSSGYHGHANSRAADAPLCRPGDPRPACGEMRTMAEPYRMLHARGASLVLAGHDHHFEQFARMNPAGEPDPAGPRSFIVGTGGIPLSQVPYAQRWPTSEAYGDATHGLLRLELFADGYAWRFVPVAGGREIALPPRRGAEACTARR</sequence>
<name>A0ABQ4R5P4_9HYPH</name>
<dbReference type="RefSeq" id="WP_162501472.1">
    <property type="nucleotide sequence ID" value="NZ_BPQH01000020.1"/>
</dbReference>
<keyword evidence="4" id="KW-1185">Reference proteome</keyword>
<protein>
    <recommendedName>
        <fullName evidence="2">Calcineurin-like phosphoesterase domain-containing protein</fullName>
    </recommendedName>
</protein>
<dbReference type="PANTHER" id="PTHR22953">
    <property type="entry name" value="ACID PHOSPHATASE RELATED"/>
    <property type="match status" value="1"/>
</dbReference>
<accession>A0ABQ4R5P4</accession>
<dbReference type="EMBL" id="BPQH01000020">
    <property type="protein sequence ID" value="GJD52631.1"/>
    <property type="molecule type" value="Genomic_DNA"/>
</dbReference>
<evidence type="ECO:0000313" key="4">
    <source>
        <dbReference type="Proteomes" id="UP001055167"/>
    </source>
</evidence>
<dbReference type="SUPFAM" id="SSF56300">
    <property type="entry name" value="Metallo-dependent phosphatases"/>
    <property type="match status" value="1"/>
</dbReference>
<organism evidence="3 4">
    <name type="scientific">Methylobacterium crusticola</name>
    <dbReference type="NCBI Taxonomy" id="1697972"/>
    <lineage>
        <taxon>Bacteria</taxon>
        <taxon>Pseudomonadati</taxon>
        <taxon>Pseudomonadota</taxon>
        <taxon>Alphaproteobacteria</taxon>
        <taxon>Hyphomicrobiales</taxon>
        <taxon>Methylobacteriaceae</taxon>
        <taxon>Methylobacterium</taxon>
    </lineage>
</organism>
<dbReference type="InterPro" id="IPR004843">
    <property type="entry name" value="Calcineurin-like_PHP"/>
</dbReference>
<feature type="domain" description="Calcineurin-like phosphoesterase" evidence="2">
    <location>
        <begin position="95"/>
        <end position="287"/>
    </location>
</feature>
<dbReference type="InterPro" id="IPR029052">
    <property type="entry name" value="Metallo-depent_PP-like"/>
</dbReference>
<reference evidence="3" key="2">
    <citation type="submission" date="2021-08" db="EMBL/GenBank/DDBJ databases">
        <authorList>
            <person name="Tani A."/>
            <person name="Ola A."/>
            <person name="Ogura Y."/>
            <person name="Katsura K."/>
            <person name="Hayashi T."/>
        </authorList>
    </citation>
    <scope>NUCLEOTIDE SEQUENCE</scope>
    <source>
        <strain evidence="3">KCTC 52305</strain>
    </source>
</reference>
<evidence type="ECO:0000313" key="3">
    <source>
        <dbReference type="EMBL" id="GJD52631.1"/>
    </source>
</evidence>
<proteinExistence type="predicted"/>
<gene>
    <name evidence="3" type="ORF">OPKNFCMD_5397</name>
</gene>
<dbReference type="InterPro" id="IPR039331">
    <property type="entry name" value="PAPs-like"/>
</dbReference>